<organism evidence="1">
    <name type="scientific">freshwater metagenome</name>
    <dbReference type="NCBI Taxonomy" id="449393"/>
    <lineage>
        <taxon>unclassified sequences</taxon>
        <taxon>metagenomes</taxon>
        <taxon>ecological metagenomes</taxon>
    </lineage>
</organism>
<sequence length="503" mass="56527">MSAPTILSPAEFEARLANYLFERSEEVRAVRVGEKETSEQAAIVERYADLFSRAQLDALHAAENSAGGDEREELYRLRKTCEGGLVAAELVERHDALENKLLAERVTFKGEEMPLRLAQAKLALLPDYADREELGELQANASAAFNDERREMLSLSEALEADLSGETNAIARNEEEKGISLHDLSAALHEASKQSTEAWDRLRTTWFDRLLGDHPAVPSSSHTSYMRRLSPLEATYSKDRATEICLQTLRDLGFELAAMSNIKLDLDDRPQKSPRACVIASDPPNIVHLITRAQGGLHDYQAFLHEAGHALHYGGCDPALPFAFRRLSRDHALTEIYSYIVEAISREPGWHARYFGLSDAQAVENAEATTFLEALLFRRYEAKLRFELDFWTRFPTDGGTSGGYEEYLTAATGIRYRSKNFLSDMDGGFYTADYLRAWVRAAQLQQYLRAEVGDDWWCNTRTGDILRGLFLEGTKPSSEEIAGRLGFDPLDLRPLLHELGTHS</sequence>
<dbReference type="EMBL" id="CAEZXP010000002">
    <property type="protein sequence ID" value="CAB4695214.1"/>
    <property type="molecule type" value="Genomic_DNA"/>
</dbReference>
<gene>
    <name evidence="1" type="ORF">UFOPK2399_00976</name>
</gene>
<reference evidence="1" key="1">
    <citation type="submission" date="2020-05" db="EMBL/GenBank/DDBJ databases">
        <authorList>
            <person name="Chiriac C."/>
            <person name="Salcher M."/>
            <person name="Ghai R."/>
            <person name="Kavagutti S V."/>
        </authorList>
    </citation>
    <scope>NUCLEOTIDE SEQUENCE</scope>
</reference>
<dbReference type="SUPFAM" id="SSF55486">
    <property type="entry name" value="Metalloproteases ('zincins'), catalytic domain"/>
    <property type="match status" value="1"/>
</dbReference>
<evidence type="ECO:0000313" key="1">
    <source>
        <dbReference type="EMBL" id="CAB4695214.1"/>
    </source>
</evidence>
<protein>
    <submittedName>
        <fullName evidence="1">Unannotated protein</fullName>
    </submittedName>
</protein>
<name>A0A6J6PFT0_9ZZZZ</name>
<dbReference type="Gene3D" id="1.10.1370.30">
    <property type="match status" value="1"/>
</dbReference>
<proteinExistence type="predicted"/>
<dbReference type="AlphaFoldDB" id="A0A6J6PFT0"/>
<accession>A0A6J6PFT0</accession>